<name>A0A5B9W3Y3_9BACT</name>
<dbReference type="RefSeq" id="WP_148595123.1">
    <property type="nucleotide sequence ID" value="NZ_CP042997.1"/>
</dbReference>
<dbReference type="KEGG" id="agv:OJF2_38500"/>
<dbReference type="InterPro" id="IPR002941">
    <property type="entry name" value="DNA_methylase_N4/N6"/>
</dbReference>
<dbReference type="InterPro" id="IPR050336">
    <property type="entry name" value="Chromosome_partition/occlusion"/>
</dbReference>
<evidence type="ECO:0000256" key="2">
    <source>
        <dbReference type="ARBA" id="ARBA00022603"/>
    </source>
</evidence>
<evidence type="ECO:0000256" key="1">
    <source>
        <dbReference type="ARBA" id="ARBA00006594"/>
    </source>
</evidence>
<dbReference type="Pfam" id="PF02195">
    <property type="entry name" value="ParB_N"/>
    <property type="match status" value="1"/>
</dbReference>
<dbReference type="AlphaFoldDB" id="A0A5B9W3Y3"/>
<feature type="region of interest" description="Disordered" evidence="4">
    <location>
        <begin position="1"/>
        <end position="29"/>
    </location>
</feature>
<dbReference type="GO" id="GO:0003677">
    <property type="term" value="F:DNA binding"/>
    <property type="evidence" value="ECO:0007669"/>
    <property type="project" value="InterPro"/>
</dbReference>
<feature type="region of interest" description="Disordered" evidence="4">
    <location>
        <begin position="145"/>
        <end position="187"/>
    </location>
</feature>
<dbReference type="GO" id="GO:0007059">
    <property type="term" value="P:chromosome segregation"/>
    <property type="evidence" value="ECO:0007669"/>
    <property type="project" value="TreeGrafter"/>
</dbReference>
<protein>
    <submittedName>
        <fullName evidence="6">Nucleoid occlusion protein</fullName>
    </submittedName>
</protein>
<dbReference type="InterPro" id="IPR029063">
    <property type="entry name" value="SAM-dependent_MTases_sf"/>
</dbReference>
<evidence type="ECO:0000313" key="7">
    <source>
        <dbReference type="Proteomes" id="UP000324233"/>
    </source>
</evidence>
<evidence type="ECO:0000313" key="6">
    <source>
        <dbReference type="EMBL" id="QEH35302.1"/>
    </source>
</evidence>
<dbReference type="InterPro" id="IPR036086">
    <property type="entry name" value="ParB/Sulfiredoxin_sf"/>
</dbReference>
<accession>A0A5B9W3Y3</accession>
<dbReference type="SUPFAM" id="SSF110849">
    <property type="entry name" value="ParB/Sulfiredoxin"/>
    <property type="match status" value="1"/>
</dbReference>
<dbReference type="OrthoDB" id="256730at2"/>
<dbReference type="InterPro" id="IPR002052">
    <property type="entry name" value="DNA_methylase_N6_adenine_CS"/>
</dbReference>
<dbReference type="SMART" id="SM00470">
    <property type="entry name" value="ParB"/>
    <property type="match status" value="1"/>
</dbReference>
<organism evidence="6 7">
    <name type="scientific">Aquisphaera giovannonii</name>
    <dbReference type="NCBI Taxonomy" id="406548"/>
    <lineage>
        <taxon>Bacteria</taxon>
        <taxon>Pseudomonadati</taxon>
        <taxon>Planctomycetota</taxon>
        <taxon>Planctomycetia</taxon>
        <taxon>Isosphaerales</taxon>
        <taxon>Isosphaeraceae</taxon>
        <taxon>Aquisphaera</taxon>
    </lineage>
</organism>
<dbReference type="GO" id="GO:0005694">
    <property type="term" value="C:chromosome"/>
    <property type="evidence" value="ECO:0007669"/>
    <property type="project" value="TreeGrafter"/>
</dbReference>
<keyword evidence="3" id="KW-0808">Transferase</keyword>
<dbReference type="Proteomes" id="UP000324233">
    <property type="component" value="Chromosome"/>
</dbReference>
<evidence type="ECO:0000256" key="3">
    <source>
        <dbReference type="ARBA" id="ARBA00022679"/>
    </source>
</evidence>
<proteinExistence type="inferred from homology"/>
<keyword evidence="2" id="KW-0489">Methyltransferase</keyword>
<evidence type="ECO:0000256" key="4">
    <source>
        <dbReference type="SAM" id="MobiDB-lite"/>
    </source>
</evidence>
<keyword evidence="7" id="KW-1185">Reference proteome</keyword>
<dbReference type="Pfam" id="PF01555">
    <property type="entry name" value="N6_N4_Mtase"/>
    <property type="match status" value="1"/>
</dbReference>
<dbReference type="PROSITE" id="PS00092">
    <property type="entry name" value="N6_MTASE"/>
    <property type="match status" value="1"/>
</dbReference>
<dbReference type="SUPFAM" id="SSF53335">
    <property type="entry name" value="S-adenosyl-L-methionine-dependent methyltransferases"/>
    <property type="match status" value="2"/>
</dbReference>
<feature type="domain" description="ParB-like N-terminal" evidence="5">
    <location>
        <begin position="23"/>
        <end position="114"/>
    </location>
</feature>
<dbReference type="GO" id="GO:0008170">
    <property type="term" value="F:N-methyltransferase activity"/>
    <property type="evidence" value="ECO:0007669"/>
    <property type="project" value="InterPro"/>
</dbReference>
<dbReference type="Gene3D" id="3.90.1530.10">
    <property type="entry name" value="Conserved hypothetical protein from pyrococcus furiosus pfu- 392566-001, ParB domain"/>
    <property type="match status" value="1"/>
</dbReference>
<sequence length="483" mass="52702">MHASAPSPARDGSAALDPGQAVRPIDPRDLIPSDLSRSIYGDPAAESADLMESIRVSGILVPLVVTPAPDGRWEILSGHRRWTCALSLQFDRVPCEIRPVRSTIARQHLILEYNRYRNKSFSQLMREADVLEEIVARQAKKRSLGNLRHSGAGGEGSADFAPGIDRRNSDDQAAGKGRGDDKGRTDATIAERLGIGGKDVYRQARAVWKAAGEGDVRARSGVDQLDAGTKTIHAAYKDLRRRGRFSADFKPTPYDVWAFRHDRAFGIPHPGSIPPAIVAHALHYFSPPGGLVVDPMAGGGTTLDVCESMGRRCLAYDLEPTRPDIRRHDIRLGFPPEAAGADLIFCDPPYHSMLARSYPDGSVATLPLSGWIEFLEELARRASATLRPGGHFAILLASQTEKDLPAGHGYIDHAFLGYSAILRAGLRPERRISCPMDGAYLPQQVRRARTEGRLLGQVRDLIVGRKPSDPQDGLRGHTIPGLQ</sequence>
<gene>
    <name evidence="6" type="primary">noc</name>
    <name evidence="6" type="ORF">OJF2_38500</name>
</gene>
<dbReference type="InterPro" id="IPR003115">
    <property type="entry name" value="ParB_N"/>
</dbReference>
<dbReference type="Gene3D" id="3.40.50.150">
    <property type="entry name" value="Vaccinia Virus protein VP39"/>
    <property type="match status" value="2"/>
</dbReference>
<dbReference type="PANTHER" id="PTHR33375">
    <property type="entry name" value="CHROMOSOME-PARTITIONING PROTEIN PARB-RELATED"/>
    <property type="match status" value="1"/>
</dbReference>
<evidence type="ECO:0000259" key="5">
    <source>
        <dbReference type="SMART" id="SM00470"/>
    </source>
</evidence>
<reference evidence="6 7" key="1">
    <citation type="submission" date="2019-08" db="EMBL/GenBank/DDBJ databases">
        <title>Deep-cultivation of Planctomycetes and their phenomic and genomic characterization uncovers novel biology.</title>
        <authorList>
            <person name="Wiegand S."/>
            <person name="Jogler M."/>
            <person name="Boedeker C."/>
            <person name="Pinto D."/>
            <person name="Vollmers J."/>
            <person name="Rivas-Marin E."/>
            <person name="Kohn T."/>
            <person name="Peeters S.H."/>
            <person name="Heuer A."/>
            <person name="Rast P."/>
            <person name="Oberbeckmann S."/>
            <person name="Bunk B."/>
            <person name="Jeske O."/>
            <person name="Meyerdierks A."/>
            <person name="Storesund J.E."/>
            <person name="Kallscheuer N."/>
            <person name="Luecker S."/>
            <person name="Lage O.M."/>
            <person name="Pohl T."/>
            <person name="Merkel B.J."/>
            <person name="Hornburger P."/>
            <person name="Mueller R.-W."/>
            <person name="Bruemmer F."/>
            <person name="Labrenz M."/>
            <person name="Spormann A.M."/>
            <person name="Op den Camp H."/>
            <person name="Overmann J."/>
            <person name="Amann R."/>
            <person name="Jetten M.S.M."/>
            <person name="Mascher T."/>
            <person name="Medema M.H."/>
            <person name="Devos D.P."/>
            <person name="Kaster A.-K."/>
            <person name="Ovreas L."/>
            <person name="Rohde M."/>
            <person name="Galperin M.Y."/>
            <person name="Jogler C."/>
        </authorList>
    </citation>
    <scope>NUCLEOTIDE SEQUENCE [LARGE SCALE GENOMIC DNA]</scope>
    <source>
        <strain evidence="6 7">OJF2</strain>
    </source>
</reference>
<dbReference type="PANTHER" id="PTHR33375:SF1">
    <property type="entry name" value="CHROMOSOME-PARTITIONING PROTEIN PARB-RELATED"/>
    <property type="match status" value="1"/>
</dbReference>
<dbReference type="EMBL" id="CP042997">
    <property type="protein sequence ID" value="QEH35302.1"/>
    <property type="molecule type" value="Genomic_DNA"/>
</dbReference>
<comment type="similarity">
    <text evidence="1">Belongs to the N(4)/N(6)-methyltransferase family.</text>
</comment>
<dbReference type="GO" id="GO:0032259">
    <property type="term" value="P:methylation"/>
    <property type="evidence" value="ECO:0007669"/>
    <property type="project" value="UniProtKB-KW"/>
</dbReference>